<gene>
    <name evidence="5" type="ORF">ABC977_15445</name>
</gene>
<sequence>MHRIGLPALPPLVIALCWFLGAGALAAPEPIGATTLTIGIGRDFFNGPEGQVYVHGSTNTWEGLTRLDDRLTAQPWLAEAWHTPDDGRTWVFRLRTGVRFHDGSPLTAERAAETLNRLRAHPRFDPNGLFDDVESITAVGERDLVYRLTAPVPFFPKAVSYYGSPIVAPETLTADGRMEGLIGTGPFRLGRIRRGDSLEVLAFDDYWGGRPAYDRVLFRTILDADSRLLALRAGQIDAIVDFGGILPQQAPDLARVKGVTVKHRELANTHQVQFNCRRGPFAERAWREWFASRLDRAALVGVFAPGAGVLARDPHTRLDPDVAFGCIAPPPPMAPPGETRPADPLILLLHNGFAGRLPYLEFAQVIQQHLREAGLPTEIRIQEPGAHRRTRLAGDYDLLIGPTGFLTGDPDHHYANFVAGTAPFSGGCRDPDIEELIATARHETDPARRRDQYRRLCEWVATEWPMIPLYHEVALYAHRETVADLEMDVIFRPWLDRARPAAGR</sequence>
<dbReference type="PANTHER" id="PTHR30290:SF38">
    <property type="entry name" value="D,D-DIPEPTIDE-BINDING PERIPLASMIC PROTEIN DDPA-RELATED"/>
    <property type="match status" value="1"/>
</dbReference>
<dbReference type="Pfam" id="PF00496">
    <property type="entry name" value="SBP_bac_5"/>
    <property type="match status" value="1"/>
</dbReference>
<evidence type="ECO:0000256" key="3">
    <source>
        <dbReference type="SAM" id="SignalP"/>
    </source>
</evidence>
<dbReference type="PIRSF" id="PIRSF002741">
    <property type="entry name" value="MppA"/>
    <property type="match status" value="1"/>
</dbReference>
<keyword evidence="2 3" id="KW-0732">Signal</keyword>
<keyword evidence="6" id="KW-1185">Reference proteome</keyword>
<protein>
    <submittedName>
        <fullName evidence="5">ABC transporter substrate-binding protein</fullName>
    </submittedName>
</protein>
<organism evidence="5 6">
    <name type="scientific">Thioalkalicoccus limnaeus</name>
    <dbReference type="NCBI Taxonomy" id="120681"/>
    <lineage>
        <taxon>Bacteria</taxon>
        <taxon>Pseudomonadati</taxon>
        <taxon>Pseudomonadota</taxon>
        <taxon>Gammaproteobacteria</taxon>
        <taxon>Chromatiales</taxon>
        <taxon>Chromatiaceae</taxon>
        <taxon>Thioalkalicoccus</taxon>
    </lineage>
</organism>
<reference evidence="5 6" key="1">
    <citation type="submission" date="2024-05" db="EMBL/GenBank/DDBJ databases">
        <title>Genome Sequence and Characterization of the New Strain Purple Sulfur Bacterium of Genus Thioalkalicoccus.</title>
        <authorList>
            <person name="Bryantseva I.A."/>
            <person name="Kyndt J.A."/>
            <person name="Imhoff J.F."/>
        </authorList>
    </citation>
    <scope>NUCLEOTIDE SEQUENCE [LARGE SCALE GENOMIC DNA]</scope>
    <source>
        <strain evidence="5 6">Um2</strain>
    </source>
</reference>
<feature type="chain" id="PRO_5046672036" evidence="3">
    <location>
        <begin position="27"/>
        <end position="504"/>
    </location>
</feature>
<accession>A0ABV4BH10</accession>
<evidence type="ECO:0000313" key="5">
    <source>
        <dbReference type="EMBL" id="MEY6433799.1"/>
    </source>
</evidence>
<evidence type="ECO:0000313" key="6">
    <source>
        <dbReference type="Proteomes" id="UP001564408"/>
    </source>
</evidence>
<comment type="caution">
    <text evidence="5">The sequence shown here is derived from an EMBL/GenBank/DDBJ whole genome shotgun (WGS) entry which is preliminary data.</text>
</comment>
<evidence type="ECO:0000259" key="4">
    <source>
        <dbReference type="Pfam" id="PF00496"/>
    </source>
</evidence>
<dbReference type="InterPro" id="IPR000914">
    <property type="entry name" value="SBP_5_dom"/>
</dbReference>
<dbReference type="InterPro" id="IPR039424">
    <property type="entry name" value="SBP_5"/>
</dbReference>
<dbReference type="Gene3D" id="3.40.190.10">
    <property type="entry name" value="Periplasmic binding protein-like II"/>
    <property type="match status" value="2"/>
</dbReference>
<dbReference type="EMBL" id="JBDKXB010000029">
    <property type="protein sequence ID" value="MEY6433799.1"/>
    <property type="molecule type" value="Genomic_DNA"/>
</dbReference>
<evidence type="ECO:0000256" key="1">
    <source>
        <dbReference type="ARBA" id="ARBA00005695"/>
    </source>
</evidence>
<dbReference type="CDD" id="cd00995">
    <property type="entry name" value="PBP2_NikA_DppA_OppA_like"/>
    <property type="match status" value="1"/>
</dbReference>
<name>A0ABV4BH10_9GAMM</name>
<dbReference type="InterPro" id="IPR030678">
    <property type="entry name" value="Peptide/Ni-bd"/>
</dbReference>
<dbReference type="SUPFAM" id="SSF53850">
    <property type="entry name" value="Periplasmic binding protein-like II"/>
    <property type="match status" value="1"/>
</dbReference>
<dbReference type="Gene3D" id="3.10.105.10">
    <property type="entry name" value="Dipeptide-binding Protein, Domain 3"/>
    <property type="match status" value="1"/>
</dbReference>
<dbReference type="RefSeq" id="WP_369668186.1">
    <property type="nucleotide sequence ID" value="NZ_JBDKXB010000029.1"/>
</dbReference>
<dbReference type="Proteomes" id="UP001564408">
    <property type="component" value="Unassembled WGS sequence"/>
</dbReference>
<proteinExistence type="inferred from homology"/>
<comment type="similarity">
    <text evidence="1">Belongs to the bacterial solute-binding protein 5 family.</text>
</comment>
<dbReference type="PANTHER" id="PTHR30290">
    <property type="entry name" value="PERIPLASMIC BINDING COMPONENT OF ABC TRANSPORTER"/>
    <property type="match status" value="1"/>
</dbReference>
<feature type="domain" description="Solute-binding protein family 5" evidence="4">
    <location>
        <begin position="73"/>
        <end position="314"/>
    </location>
</feature>
<feature type="signal peptide" evidence="3">
    <location>
        <begin position="1"/>
        <end position="26"/>
    </location>
</feature>
<evidence type="ECO:0000256" key="2">
    <source>
        <dbReference type="ARBA" id="ARBA00022729"/>
    </source>
</evidence>